<protein>
    <submittedName>
        <fullName evidence="1">Uncharacterized protein</fullName>
    </submittedName>
</protein>
<name>A0A1I8ENN2_WUCBA</name>
<dbReference type="WBParaSite" id="maker-PairedContig_360-snap-gene-0.10-mRNA-1">
    <property type="protein sequence ID" value="maker-PairedContig_360-snap-gene-0.10-mRNA-1"/>
    <property type="gene ID" value="maker-PairedContig_360-snap-gene-0.10"/>
</dbReference>
<evidence type="ECO:0000313" key="1">
    <source>
        <dbReference type="WBParaSite" id="maker-PairedContig_360-snap-gene-0.10-mRNA-1"/>
    </source>
</evidence>
<proteinExistence type="predicted"/>
<dbReference type="AlphaFoldDB" id="A0A1I8ENN2"/>
<accession>A0A1I8ENN2</accession>
<organism evidence="1">
    <name type="scientific">Wuchereria bancrofti</name>
    <dbReference type="NCBI Taxonomy" id="6293"/>
    <lineage>
        <taxon>Eukaryota</taxon>
        <taxon>Metazoa</taxon>
        <taxon>Ecdysozoa</taxon>
        <taxon>Nematoda</taxon>
        <taxon>Chromadorea</taxon>
        <taxon>Rhabditida</taxon>
        <taxon>Spirurina</taxon>
        <taxon>Spiruromorpha</taxon>
        <taxon>Filarioidea</taxon>
        <taxon>Onchocercidae</taxon>
        <taxon>Wuchereria</taxon>
    </lineage>
</organism>
<reference evidence="1" key="1">
    <citation type="submission" date="2016-11" db="UniProtKB">
        <authorList>
            <consortium name="WormBaseParasite"/>
        </authorList>
    </citation>
    <scope>IDENTIFICATION</scope>
    <source>
        <strain evidence="1">pt0022</strain>
    </source>
</reference>
<sequence>MNEYYGDECPESEEYSYISKSEENYEKNRDRDMQEIWLDLALPASISVTSAPIEKDIQIPESVITEEIFVPIGKSSRDPLPSKGVMTANRNKITTQTGTGTPHTRIPTSIRFTEERHRSRTISIFNEQKPEK</sequence>